<comment type="caution">
    <text evidence="8">The sequence shown here is derived from an EMBL/GenBank/DDBJ whole genome shotgun (WGS) entry which is preliminary data.</text>
</comment>
<evidence type="ECO:0000256" key="3">
    <source>
        <dbReference type="ARBA" id="ARBA00022679"/>
    </source>
</evidence>
<dbReference type="SUPFAM" id="SSF51230">
    <property type="entry name" value="Single hybrid motif"/>
    <property type="match status" value="1"/>
</dbReference>
<comment type="similarity">
    <text evidence="2">Belongs to the 2-oxoacid dehydrogenase family.</text>
</comment>
<dbReference type="GO" id="GO:0004742">
    <property type="term" value="F:dihydrolipoyllysine-residue acetyltransferase activity"/>
    <property type="evidence" value="ECO:0007669"/>
    <property type="project" value="UniProtKB-EC"/>
</dbReference>
<protein>
    <submittedName>
        <fullName evidence="8">Dihydrolipoyllysine-residue acetyltransferase component of pyruvate dehydrogenase complex</fullName>
        <ecNumber evidence="8">2.3.1.12</ecNumber>
    </submittedName>
</protein>
<reference evidence="8" key="1">
    <citation type="submission" date="2019-08" db="EMBL/GenBank/DDBJ databases">
        <authorList>
            <person name="Kucharzyk K."/>
            <person name="Murdoch R.W."/>
            <person name="Higgins S."/>
            <person name="Loffler F."/>
        </authorList>
    </citation>
    <scope>NUCLEOTIDE SEQUENCE</scope>
</reference>
<dbReference type="AlphaFoldDB" id="A0A645AVF3"/>
<dbReference type="PANTHER" id="PTHR43178:SF5">
    <property type="entry name" value="LIPOAMIDE ACYLTRANSFERASE COMPONENT OF BRANCHED-CHAIN ALPHA-KETO ACID DEHYDROGENASE COMPLEX, MITOCHONDRIAL"/>
    <property type="match status" value="1"/>
</dbReference>
<dbReference type="Pfam" id="PF00364">
    <property type="entry name" value="Biotin_lipoyl"/>
    <property type="match status" value="1"/>
</dbReference>
<dbReference type="InterPro" id="IPR004167">
    <property type="entry name" value="PSBD"/>
</dbReference>
<feature type="domain" description="Lipoyl-binding" evidence="6">
    <location>
        <begin position="2"/>
        <end position="77"/>
    </location>
</feature>
<dbReference type="Gene3D" id="4.10.320.10">
    <property type="entry name" value="E3-binding domain"/>
    <property type="match status" value="1"/>
</dbReference>
<evidence type="ECO:0000256" key="4">
    <source>
        <dbReference type="ARBA" id="ARBA00022823"/>
    </source>
</evidence>
<keyword evidence="4" id="KW-0450">Lipoyl</keyword>
<dbReference type="EC" id="2.3.1.12" evidence="8"/>
<dbReference type="GO" id="GO:0031405">
    <property type="term" value="F:lipoic acid binding"/>
    <property type="evidence" value="ECO:0007669"/>
    <property type="project" value="TreeGrafter"/>
</dbReference>
<dbReference type="PROSITE" id="PS51826">
    <property type="entry name" value="PSBD"/>
    <property type="match status" value="1"/>
</dbReference>
<keyword evidence="8" id="KW-0670">Pyruvate</keyword>
<dbReference type="Pfam" id="PF00198">
    <property type="entry name" value="2-oxoacid_dh"/>
    <property type="match status" value="1"/>
</dbReference>
<evidence type="ECO:0000256" key="2">
    <source>
        <dbReference type="ARBA" id="ARBA00007317"/>
    </source>
</evidence>
<sequence length="426" mass="45441">MATPIIMPKVDMVMETGTLVEWLKHEGDKVEKGESIFIMLTEKSSIEVESPASGILAGLTAKADDVVPVSAIVGYILKPGESLPTGTAAAPVAPAATAAEPVAKAEPAVAQPVVAAKPAVSAGEVRATPLARSLAKDLGVDLSVVPGSGPKGRIYRSDLERFVASNKGAAAPTPAVAAKAQKTAPVAAAGSIPLPNARVKERIPLKGVRTIIAERMSYSFSTTPHIYETVSVDMTEIVRLRERILPVIQEQTGLKVSYTAIMSYVIARELTKFPMMNSSFNGDEIVQWEDVNLGIATSLEDYLIVPVVKESQSKDLKGMVVEMARLLDRARSHKLEPSEMSGSTFTISNLGMFGIEEFTAIINPPEAAILAVGKMMDTPVVVNGKVEVRPMIRLTLGADHRILDGALVAKFLADLKSTMENPYLLF</sequence>
<dbReference type="CDD" id="cd06849">
    <property type="entry name" value="lipoyl_domain"/>
    <property type="match status" value="1"/>
</dbReference>
<evidence type="ECO:0000256" key="1">
    <source>
        <dbReference type="ARBA" id="ARBA00001938"/>
    </source>
</evidence>
<dbReference type="Pfam" id="PF02817">
    <property type="entry name" value="E3_binding"/>
    <property type="match status" value="1"/>
</dbReference>
<dbReference type="InterPro" id="IPR001078">
    <property type="entry name" value="2-oxoacid_DH_actylTfrase"/>
</dbReference>
<dbReference type="SUPFAM" id="SSF52777">
    <property type="entry name" value="CoA-dependent acyltransferases"/>
    <property type="match status" value="1"/>
</dbReference>
<dbReference type="SUPFAM" id="SSF47005">
    <property type="entry name" value="Peripheral subunit-binding domain of 2-oxo acid dehydrogenase complex"/>
    <property type="match status" value="1"/>
</dbReference>
<evidence type="ECO:0000313" key="8">
    <source>
        <dbReference type="EMBL" id="MPM57130.1"/>
    </source>
</evidence>
<dbReference type="Gene3D" id="3.30.559.10">
    <property type="entry name" value="Chloramphenicol acetyltransferase-like domain"/>
    <property type="match status" value="1"/>
</dbReference>
<organism evidence="8">
    <name type="scientific">bioreactor metagenome</name>
    <dbReference type="NCBI Taxonomy" id="1076179"/>
    <lineage>
        <taxon>unclassified sequences</taxon>
        <taxon>metagenomes</taxon>
        <taxon>ecological metagenomes</taxon>
    </lineage>
</organism>
<dbReference type="InterPro" id="IPR000089">
    <property type="entry name" value="Biotin_lipoyl"/>
</dbReference>
<comment type="cofactor">
    <cofactor evidence="1">
        <name>(R)-lipoate</name>
        <dbReference type="ChEBI" id="CHEBI:83088"/>
    </cofactor>
</comment>
<evidence type="ECO:0000259" key="6">
    <source>
        <dbReference type="PROSITE" id="PS50968"/>
    </source>
</evidence>
<dbReference type="InterPro" id="IPR036625">
    <property type="entry name" value="E3-bd_dom_sf"/>
</dbReference>
<dbReference type="GO" id="GO:0005737">
    <property type="term" value="C:cytoplasm"/>
    <property type="evidence" value="ECO:0007669"/>
    <property type="project" value="TreeGrafter"/>
</dbReference>
<dbReference type="InterPro" id="IPR050743">
    <property type="entry name" value="2-oxoacid_DH_E2_comp"/>
</dbReference>
<dbReference type="InterPro" id="IPR023213">
    <property type="entry name" value="CAT-like_dom_sf"/>
</dbReference>
<dbReference type="PROSITE" id="PS50968">
    <property type="entry name" value="BIOTINYL_LIPOYL"/>
    <property type="match status" value="1"/>
</dbReference>
<dbReference type="EMBL" id="VSSQ01016107">
    <property type="protein sequence ID" value="MPM57130.1"/>
    <property type="molecule type" value="Genomic_DNA"/>
</dbReference>
<feature type="domain" description="Peripheral subunit-binding (PSBD)" evidence="7">
    <location>
        <begin position="126"/>
        <end position="163"/>
    </location>
</feature>
<dbReference type="InterPro" id="IPR011053">
    <property type="entry name" value="Single_hybrid_motif"/>
</dbReference>
<evidence type="ECO:0000256" key="5">
    <source>
        <dbReference type="ARBA" id="ARBA00023315"/>
    </source>
</evidence>
<name>A0A645AVF3_9ZZZZ</name>
<evidence type="ECO:0000259" key="7">
    <source>
        <dbReference type="PROSITE" id="PS51826"/>
    </source>
</evidence>
<accession>A0A645AVF3</accession>
<dbReference type="PANTHER" id="PTHR43178">
    <property type="entry name" value="DIHYDROLIPOAMIDE ACETYLTRANSFERASE COMPONENT OF PYRUVATE DEHYDROGENASE COMPLEX"/>
    <property type="match status" value="1"/>
</dbReference>
<dbReference type="Gene3D" id="2.40.50.100">
    <property type="match status" value="1"/>
</dbReference>
<proteinExistence type="inferred from homology"/>
<keyword evidence="5 8" id="KW-0012">Acyltransferase</keyword>
<gene>
    <name evidence="8" type="primary">pdhC_27</name>
    <name evidence="8" type="ORF">SDC9_103951</name>
</gene>
<keyword evidence="3 8" id="KW-0808">Transferase</keyword>